<evidence type="ECO:0000313" key="1">
    <source>
        <dbReference type="EnsemblMetazoa" id="GPPI025007-PA"/>
    </source>
</evidence>
<dbReference type="EnsemblMetazoa" id="GPPI025007-RA">
    <property type="protein sequence ID" value="GPPI025007-PA"/>
    <property type="gene ID" value="GPPI025007"/>
</dbReference>
<organism evidence="1 2">
    <name type="scientific">Glossina palpalis gambiensis</name>
    <dbReference type="NCBI Taxonomy" id="67801"/>
    <lineage>
        <taxon>Eukaryota</taxon>
        <taxon>Metazoa</taxon>
        <taxon>Ecdysozoa</taxon>
        <taxon>Arthropoda</taxon>
        <taxon>Hexapoda</taxon>
        <taxon>Insecta</taxon>
        <taxon>Pterygota</taxon>
        <taxon>Neoptera</taxon>
        <taxon>Endopterygota</taxon>
        <taxon>Diptera</taxon>
        <taxon>Brachycera</taxon>
        <taxon>Muscomorpha</taxon>
        <taxon>Hippoboscoidea</taxon>
        <taxon>Glossinidae</taxon>
        <taxon>Glossina</taxon>
    </lineage>
</organism>
<proteinExistence type="predicted"/>
<protein>
    <submittedName>
        <fullName evidence="1">Uncharacterized protein</fullName>
    </submittedName>
</protein>
<dbReference type="EMBL" id="JXJN01011565">
    <property type="status" value="NOT_ANNOTATED_CDS"/>
    <property type="molecule type" value="Genomic_DNA"/>
</dbReference>
<accession>A0A1B0BBP8</accession>
<reference evidence="2" key="1">
    <citation type="submission" date="2015-01" db="EMBL/GenBank/DDBJ databases">
        <authorList>
            <person name="Aksoy S."/>
            <person name="Warren W."/>
            <person name="Wilson R.K."/>
        </authorList>
    </citation>
    <scope>NUCLEOTIDE SEQUENCE [LARGE SCALE GENOMIC DNA]</scope>
    <source>
        <strain evidence="2">IAEA</strain>
    </source>
</reference>
<dbReference type="AlphaFoldDB" id="A0A1B0BBP8"/>
<reference evidence="1" key="2">
    <citation type="submission" date="2020-05" db="UniProtKB">
        <authorList>
            <consortium name="EnsemblMetazoa"/>
        </authorList>
    </citation>
    <scope>IDENTIFICATION</scope>
    <source>
        <strain evidence="1">IAEA</strain>
    </source>
</reference>
<name>A0A1B0BBP8_9MUSC</name>
<keyword evidence="2" id="KW-1185">Reference proteome</keyword>
<dbReference type="Proteomes" id="UP000092460">
    <property type="component" value="Unassembled WGS sequence"/>
</dbReference>
<evidence type="ECO:0000313" key="2">
    <source>
        <dbReference type="Proteomes" id="UP000092460"/>
    </source>
</evidence>
<sequence>MCTCMDFVEPLVNEIFSNSTDFLRQRGRYQKAGILSNGQPYDRRHKPNEIAFEQTAQHIRPQPHHDWMAHRLRHCPELRRPSMDAGIRNQQLPRHHQQCAAPFDHHREHFDHRCCLITSYVALGNYSLSEALL</sequence>
<dbReference type="VEuPathDB" id="VectorBase:GPPI025007"/>